<dbReference type="EMBL" id="JAKIKT010000002">
    <property type="protein sequence ID" value="MCL2913356.1"/>
    <property type="molecule type" value="Genomic_DNA"/>
</dbReference>
<dbReference type="InterPro" id="IPR012902">
    <property type="entry name" value="N_methyl_site"/>
</dbReference>
<evidence type="ECO:0000313" key="3">
    <source>
        <dbReference type="Proteomes" id="UP001202831"/>
    </source>
</evidence>
<name>A0ABT0N4H4_9GAMM</name>
<keyword evidence="3" id="KW-1185">Reference proteome</keyword>
<accession>A0ABT0N4H4</accession>
<gene>
    <name evidence="2" type="primary">pilV</name>
    <name evidence="2" type="ORF">L2725_06090</name>
</gene>
<keyword evidence="1" id="KW-1133">Transmembrane helix</keyword>
<keyword evidence="1" id="KW-0812">Transmembrane</keyword>
<dbReference type="Pfam" id="PF07963">
    <property type="entry name" value="N_methyl"/>
    <property type="match status" value="1"/>
</dbReference>
<protein>
    <submittedName>
        <fullName evidence="2">Type IV pilus modification protein PilV</fullName>
    </submittedName>
</protein>
<keyword evidence="1" id="KW-0472">Membrane</keyword>
<proteinExistence type="predicted"/>
<dbReference type="InterPro" id="IPR013362">
    <property type="entry name" value="Pilus_4_PilV"/>
</dbReference>
<dbReference type="NCBIfam" id="TIGR02532">
    <property type="entry name" value="IV_pilin_GFxxxE"/>
    <property type="match status" value="1"/>
</dbReference>
<reference evidence="2 3" key="1">
    <citation type="submission" date="2022-01" db="EMBL/GenBank/DDBJ databases">
        <title>Whole genome-based taxonomy of the Shewanellaceae.</title>
        <authorList>
            <person name="Martin-Rodriguez A.J."/>
        </authorList>
    </citation>
    <scope>NUCLEOTIDE SEQUENCE [LARGE SCALE GENOMIC DNA]</scope>
    <source>
        <strain evidence="2 3">DSM 21332</strain>
    </source>
</reference>
<organism evidence="2 3">
    <name type="scientific">Shewanella corallii</name>
    <dbReference type="NCBI Taxonomy" id="560080"/>
    <lineage>
        <taxon>Bacteria</taxon>
        <taxon>Pseudomonadati</taxon>
        <taxon>Pseudomonadota</taxon>
        <taxon>Gammaproteobacteria</taxon>
        <taxon>Alteromonadales</taxon>
        <taxon>Shewanellaceae</taxon>
        <taxon>Shewanella</taxon>
    </lineage>
</organism>
<dbReference type="RefSeq" id="WP_115135733.1">
    <property type="nucleotide sequence ID" value="NZ_JAKIKT010000002.1"/>
</dbReference>
<dbReference type="NCBIfam" id="TIGR02523">
    <property type="entry name" value="type_IV_pilV"/>
    <property type="match status" value="1"/>
</dbReference>
<comment type="caution">
    <text evidence="2">The sequence shown here is derived from an EMBL/GenBank/DDBJ whole genome shotgun (WGS) entry which is preliminary data.</text>
</comment>
<evidence type="ECO:0000256" key="1">
    <source>
        <dbReference type="SAM" id="Phobius"/>
    </source>
</evidence>
<dbReference type="Proteomes" id="UP001202831">
    <property type="component" value="Unassembled WGS sequence"/>
</dbReference>
<feature type="transmembrane region" description="Helical" evidence="1">
    <location>
        <begin position="6"/>
        <end position="28"/>
    </location>
</feature>
<evidence type="ECO:0000313" key="2">
    <source>
        <dbReference type="EMBL" id="MCL2913356.1"/>
    </source>
</evidence>
<sequence>MSRSNSGFSLIEVLVALIILTIGLIGIFNLHVVAKRGSYESFQQTQAAYLASDIINRMKLNRGQLVSYAGTYTGGLSVPPVSCDVAVGANVVCDNAQTQAWDLYQWESLFTGSTEVVNNTSVGGLDNAQGCVLVDGATGEVTVIISWRGIRAVSDGSAAVAKFGQCAFTNGSDAAKRRAYEVTTVII</sequence>